<proteinExistence type="predicted"/>
<dbReference type="InterPro" id="IPR053204">
    <property type="entry name" value="Oxopyrrolidines_Biosynth-assoc"/>
</dbReference>
<comment type="caution">
    <text evidence="1">The sequence shown here is derived from an EMBL/GenBank/DDBJ whole genome shotgun (WGS) entry which is preliminary data.</text>
</comment>
<evidence type="ECO:0000313" key="2">
    <source>
        <dbReference type="Proteomes" id="UP000541154"/>
    </source>
</evidence>
<evidence type="ECO:0000313" key="1">
    <source>
        <dbReference type="EMBL" id="KAF5859099.1"/>
    </source>
</evidence>
<dbReference type="EMBL" id="SPNV01000178">
    <property type="protein sequence ID" value="KAF5859099.1"/>
    <property type="molecule type" value="Genomic_DNA"/>
</dbReference>
<reference evidence="1 2" key="1">
    <citation type="submission" date="2019-04" db="EMBL/GenBank/DDBJ databases">
        <title>Aspergillus burnettii sp. nov., novel species from soil in southeast Queensland.</title>
        <authorList>
            <person name="Gilchrist C.L.M."/>
            <person name="Pitt J.I."/>
            <person name="Lange L."/>
            <person name="Lacey H.J."/>
            <person name="Vuong D."/>
            <person name="Midgley D.J."/>
            <person name="Greenfield P."/>
            <person name="Bradbury M."/>
            <person name="Lacey E."/>
            <person name="Busk P.K."/>
            <person name="Pilgaard B."/>
            <person name="Chooi Y.H."/>
            <person name="Piggott A.M."/>
        </authorList>
    </citation>
    <scope>NUCLEOTIDE SEQUENCE [LARGE SCALE GENOMIC DNA]</scope>
    <source>
        <strain evidence="1 2">FRR 5400</strain>
    </source>
</reference>
<dbReference type="AlphaFoldDB" id="A0A8H6A2V1"/>
<dbReference type="PANTHER" id="PTHR38797:SF6">
    <property type="match status" value="1"/>
</dbReference>
<keyword evidence="2" id="KW-1185">Reference proteome</keyword>
<protein>
    <submittedName>
        <fullName evidence="1">Uncharacterized protein</fullName>
    </submittedName>
</protein>
<dbReference type="InterPro" id="IPR022085">
    <property type="entry name" value="OpdG"/>
</dbReference>
<gene>
    <name evidence="1" type="ORF">ETB97_003285</name>
</gene>
<dbReference type="PANTHER" id="PTHR38797">
    <property type="entry name" value="NUCLEAR PORE COMPLEX PROTEIN NUP85-RELATED"/>
    <property type="match status" value="1"/>
</dbReference>
<accession>A0A8H6A2V1</accession>
<organism evidence="1 2">
    <name type="scientific">Petromyces alliaceus</name>
    <name type="common">Aspergillus alliaceus</name>
    <dbReference type="NCBI Taxonomy" id="209559"/>
    <lineage>
        <taxon>Eukaryota</taxon>
        <taxon>Fungi</taxon>
        <taxon>Dikarya</taxon>
        <taxon>Ascomycota</taxon>
        <taxon>Pezizomycotina</taxon>
        <taxon>Eurotiomycetes</taxon>
        <taxon>Eurotiomycetidae</taxon>
        <taxon>Eurotiales</taxon>
        <taxon>Aspergillaceae</taxon>
        <taxon>Aspergillus</taxon>
        <taxon>Aspergillus subgen. Circumdati</taxon>
    </lineage>
</organism>
<dbReference type="Pfam" id="PF12311">
    <property type="entry name" value="DUF3632"/>
    <property type="match status" value="1"/>
</dbReference>
<dbReference type="Proteomes" id="UP000541154">
    <property type="component" value="Unassembled WGS sequence"/>
</dbReference>
<sequence>MAREDFIKQIECSKEFHILKRLGLHPDATAKDTVQQILDLAVAALDKEGPAELYGVGTIDYNVSLALLELAQRLGPAKHGKLVEFVSLLQKEIVINPSTGEPLQTQGDVLFADLPSLGYTELTTWYEFGGDYRGNPSDPKTKPKERERWVKLNAFIAQLSQAADIRYPPSGETFDMHCMDKSLHAIWTMQFALEHEMHTPEALVDTAAMEAACVWFIYAADRLWANVQHSRMYDVSAGAGSNRFKERGWNGYTRERWELWHECLQDAKGACTDERMGNLLEDALAHMRRAAS</sequence>
<name>A0A8H6A2V1_PETAA</name>